<dbReference type="Pfam" id="PF00096">
    <property type="entry name" value="zf-C2H2"/>
    <property type="match status" value="1"/>
</dbReference>
<dbReference type="InterPro" id="IPR036236">
    <property type="entry name" value="Znf_C2H2_sf"/>
</dbReference>
<dbReference type="GO" id="GO:0010468">
    <property type="term" value="P:regulation of gene expression"/>
    <property type="evidence" value="ECO:0007669"/>
    <property type="project" value="TreeGrafter"/>
</dbReference>
<dbReference type="Proteomes" id="UP000184356">
    <property type="component" value="Unassembled WGS sequence"/>
</dbReference>
<keyword evidence="5" id="KW-0862">Zinc</keyword>
<accession>A0A1L9TTM2</accession>
<dbReference type="STRING" id="1036612.A0A1L9TTM2"/>
<dbReference type="FunFam" id="3.30.160.60:FF:000065">
    <property type="entry name" value="B-cell CLL/lymphoma 6, member B"/>
    <property type="match status" value="1"/>
</dbReference>
<dbReference type="AlphaFoldDB" id="A0A1L9TTM2"/>
<protein>
    <recommendedName>
        <fullName evidence="8">C2H2-type domain-containing protein</fullName>
    </recommendedName>
</protein>
<comment type="subcellular location">
    <subcellularLocation>
        <location evidence="1">Nucleus</location>
    </subcellularLocation>
</comment>
<organism evidence="9 10">
    <name type="scientific">Aspergillus sydowii CBS 593.65</name>
    <dbReference type="NCBI Taxonomy" id="1036612"/>
    <lineage>
        <taxon>Eukaryota</taxon>
        <taxon>Fungi</taxon>
        <taxon>Dikarya</taxon>
        <taxon>Ascomycota</taxon>
        <taxon>Pezizomycotina</taxon>
        <taxon>Eurotiomycetes</taxon>
        <taxon>Eurotiomycetidae</taxon>
        <taxon>Eurotiales</taxon>
        <taxon>Aspergillaceae</taxon>
        <taxon>Aspergillus</taxon>
        <taxon>Aspergillus subgen. Nidulantes</taxon>
    </lineage>
</organism>
<keyword evidence="10" id="KW-1185">Reference proteome</keyword>
<dbReference type="VEuPathDB" id="FungiDB:ASPSYDRAFT_144895"/>
<keyword evidence="4 7" id="KW-0863">Zinc-finger</keyword>
<evidence type="ECO:0000256" key="5">
    <source>
        <dbReference type="ARBA" id="ARBA00022833"/>
    </source>
</evidence>
<keyword evidence="3" id="KW-0677">Repeat</keyword>
<evidence type="ECO:0000256" key="4">
    <source>
        <dbReference type="ARBA" id="ARBA00022771"/>
    </source>
</evidence>
<evidence type="ECO:0000256" key="7">
    <source>
        <dbReference type="PROSITE-ProRule" id="PRU00042"/>
    </source>
</evidence>
<feature type="domain" description="C2H2-type" evidence="8">
    <location>
        <begin position="10"/>
        <end position="37"/>
    </location>
</feature>
<evidence type="ECO:0000256" key="2">
    <source>
        <dbReference type="ARBA" id="ARBA00022723"/>
    </source>
</evidence>
<keyword evidence="6" id="KW-0539">Nucleus</keyword>
<evidence type="ECO:0000259" key="8">
    <source>
        <dbReference type="PROSITE" id="PS50157"/>
    </source>
</evidence>
<dbReference type="PANTHER" id="PTHR16515:SF49">
    <property type="entry name" value="GASTRULA ZINC FINGER PROTEIN XLCGF49.1-LIKE-RELATED"/>
    <property type="match status" value="1"/>
</dbReference>
<dbReference type="SMART" id="SM00355">
    <property type="entry name" value="ZnF_C2H2"/>
    <property type="match status" value="1"/>
</dbReference>
<dbReference type="EMBL" id="KV878583">
    <property type="protein sequence ID" value="OJJ62633.1"/>
    <property type="molecule type" value="Genomic_DNA"/>
</dbReference>
<dbReference type="RefSeq" id="XP_040706439.1">
    <property type="nucleotide sequence ID" value="XM_040841479.1"/>
</dbReference>
<dbReference type="OrthoDB" id="654211at2759"/>
<dbReference type="GO" id="GO:0008270">
    <property type="term" value="F:zinc ion binding"/>
    <property type="evidence" value="ECO:0007669"/>
    <property type="project" value="UniProtKB-KW"/>
</dbReference>
<dbReference type="SUPFAM" id="SSF57667">
    <property type="entry name" value="beta-beta-alpha zinc fingers"/>
    <property type="match status" value="1"/>
</dbReference>
<dbReference type="GeneID" id="63757552"/>
<dbReference type="PROSITE" id="PS50157">
    <property type="entry name" value="ZINC_FINGER_C2H2_2"/>
    <property type="match status" value="1"/>
</dbReference>
<evidence type="ECO:0000313" key="9">
    <source>
        <dbReference type="EMBL" id="OJJ62633.1"/>
    </source>
</evidence>
<reference evidence="10" key="1">
    <citation type="journal article" date="2017" name="Genome Biol.">
        <title>Comparative genomics reveals high biological diversity and specific adaptations in the industrially and medically important fungal genus Aspergillus.</title>
        <authorList>
            <person name="de Vries R.P."/>
            <person name="Riley R."/>
            <person name="Wiebenga A."/>
            <person name="Aguilar-Osorio G."/>
            <person name="Amillis S."/>
            <person name="Uchima C.A."/>
            <person name="Anderluh G."/>
            <person name="Asadollahi M."/>
            <person name="Askin M."/>
            <person name="Barry K."/>
            <person name="Battaglia E."/>
            <person name="Bayram O."/>
            <person name="Benocci T."/>
            <person name="Braus-Stromeyer S.A."/>
            <person name="Caldana C."/>
            <person name="Canovas D."/>
            <person name="Cerqueira G.C."/>
            <person name="Chen F."/>
            <person name="Chen W."/>
            <person name="Choi C."/>
            <person name="Clum A."/>
            <person name="Dos Santos R.A."/>
            <person name="Damasio A.R."/>
            <person name="Diallinas G."/>
            <person name="Emri T."/>
            <person name="Fekete E."/>
            <person name="Flipphi M."/>
            <person name="Freyberg S."/>
            <person name="Gallo A."/>
            <person name="Gournas C."/>
            <person name="Habgood R."/>
            <person name="Hainaut M."/>
            <person name="Harispe M.L."/>
            <person name="Henrissat B."/>
            <person name="Hilden K.S."/>
            <person name="Hope R."/>
            <person name="Hossain A."/>
            <person name="Karabika E."/>
            <person name="Karaffa L."/>
            <person name="Karanyi Z."/>
            <person name="Krasevec N."/>
            <person name="Kuo A."/>
            <person name="Kusch H."/>
            <person name="LaButti K."/>
            <person name="Lagendijk E.L."/>
            <person name="Lapidus A."/>
            <person name="Levasseur A."/>
            <person name="Lindquist E."/>
            <person name="Lipzen A."/>
            <person name="Logrieco A.F."/>
            <person name="MacCabe A."/>
            <person name="Maekelae M.R."/>
            <person name="Malavazi I."/>
            <person name="Melin P."/>
            <person name="Meyer V."/>
            <person name="Mielnichuk N."/>
            <person name="Miskei M."/>
            <person name="Molnar A.P."/>
            <person name="Mule G."/>
            <person name="Ngan C.Y."/>
            <person name="Orejas M."/>
            <person name="Orosz E."/>
            <person name="Ouedraogo J.P."/>
            <person name="Overkamp K.M."/>
            <person name="Park H.-S."/>
            <person name="Perrone G."/>
            <person name="Piumi F."/>
            <person name="Punt P.J."/>
            <person name="Ram A.F."/>
            <person name="Ramon A."/>
            <person name="Rauscher S."/>
            <person name="Record E."/>
            <person name="Riano-Pachon D.M."/>
            <person name="Robert V."/>
            <person name="Roehrig J."/>
            <person name="Ruller R."/>
            <person name="Salamov A."/>
            <person name="Salih N.S."/>
            <person name="Samson R.A."/>
            <person name="Sandor E."/>
            <person name="Sanguinetti M."/>
            <person name="Schuetze T."/>
            <person name="Sepcic K."/>
            <person name="Shelest E."/>
            <person name="Sherlock G."/>
            <person name="Sophianopoulou V."/>
            <person name="Squina F.M."/>
            <person name="Sun H."/>
            <person name="Susca A."/>
            <person name="Todd R.B."/>
            <person name="Tsang A."/>
            <person name="Unkles S.E."/>
            <person name="van de Wiele N."/>
            <person name="van Rossen-Uffink D."/>
            <person name="Oliveira J.V."/>
            <person name="Vesth T.C."/>
            <person name="Visser J."/>
            <person name="Yu J.-H."/>
            <person name="Zhou M."/>
            <person name="Andersen M.R."/>
            <person name="Archer D.B."/>
            <person name="Baker S.E."/>
            <person name="Benoit I."/>
            <person name="Brakhage A.A."/>
            <person name="Braus G.H."/>
            <person name="Fischer R."/>
            <person name="Frisvad J.C."/>
            <person name="Goldman G.H."/>
            <person name="Houbraken J."/>
            <person name="Oakley B."/>
            <person name="Pocsi I."/>
            <person name="Scazzocchio C."/>
            <person name="Seiboth B."/>
            <person name="vanKuyk P.A."/>
            <person name="Wortman J."/>
            <person name="Dyer P.S."/>
            <person name="Grigoriev I.V."/>
        </authorList>
    </citation>
    <scope>NUCLEOTIDE SEQUENCE [LARGE SCALE GENOMIC DNA]</scope>
    <source>
        <strain evidence="10">CBS 593.65</strain>
    </source>
</reference>
<dbReference type="Gene3D" id="3.30.160.60">
    <property type="entry name" value="Classic Zinc Finger"/>
    <property type="match status" value="2"/>
</dbReference>
<dbReference type="InterPro" id="IPR050331">
    <property type="entry name" value="Zinc_finger"/>
</dbReference>
<evidence type="ECO:0000256" key="3">
    <source>
        <dbReference type="ARBA" id="ARBA00022737"/>
    </source>
</evidence>
<keyword evidence="2" id="KW-0479">Metal-binding</keyword>
<evidence type="ECO:0000256" key="6">
    <source>
        <dbReference type="ARBA" id="ARBA00023242"/>
    </source>
</evidence>
<dbReference type="InterPro" id="IPR013087">
    <property type="entry name" value="Znf_C2H2_type"/>
</dbReference>
<evidence type="ECO:0000313" key="10">
    <source>
        <dbReference type="Proteomes" id="UP000184356"/>
    </source>
</evidence>
<proteinExistence type="predicted"/>
<dbReference type="GO" id="GO:0005634">
    <property type="term" value="C:nucleus"/>
    <property type="evidence" value="ECO:0007669"/>
    <property type="project" value="UniProtKB-SubCell"/>
</dbReference>
<sequence length="61" mass="7016">MLFSSGSGPYRCEICERTYSRRDHLARHHQTHTSQRPFVCSYCAKGFARRLVVGNLAPRTC</sequence>
<gene>
    <name evidence="9" type="ORF">ASPSYDRAFT_144895</name>
</gene>
<dbReference type="PANTHER" id="PTHR16515">
    <property type="entry name" value="PR DOMAIN ZINC FINGER PROTEIN"/>
    <property type="match status" value="1"/>
</dbReference>
<evidence type="ECO:0000256" key="1">
    <source>
        <dbReference type="ARBA" id="ARBA00004123"/>
    </source>
</evidence>
<name>A0A1L9TTM2_9EURO</name>
<dbReference type="PROSITE" id="PS00028">
    <property type="entry name" value="ZINC_FINGER_C2H2_1"/>
    <property type="match status" value="1"/>
</dbReference>